<sequence>MQRFRYIQYRIDEINFVEQLSYNVAVKKRFFIAFEFTPKSFDRTYTFDDALAYLNNEEYKARRYLAQCGMEVLEVSDDA</sequence>
<name>K1S9Y1_9ZZZZ</name>
<protein>
    <submittedName>
        <fullName evidence="1">Uncharacterized protein</fullName>
    </submittedName>
</protein>
<dbReference type="EMBL" id="AJWY01014250">
    <property type="protein sequence ID" value="EKC44281.1"/>
    <property type="molecule type" value="Genomic_DNA"/>
</dbReference>
<organism evidence="1">
    <name type="scientific">human gut metagenome</name>
    <dbReference type="NCBI Taxonomy" id="408170"/>
    <lineage>
        <taxon>unclassified sequences</taxon>
        <taxon>metagenomes</taxon>
        <taxon>organismal metagenomes</taxon>
    </lineage>
</organism>
<reference evidence="1" key="1">
    <citation type="journal article" date="2013" name="Environ. Microbiol.">
        <title>Microbiota from the distal guts of lean and obese adolescents exhibit partial functional redundancy besides clear differences in community structure.</title>
        <authorList>
            <person name="Ferrer M."/>
            <person name="Ruiz A."/>
            <person name="Lanza F."/>
            <person name="Haange S.B."/>
            <person name="Oberbach A."/>
            <person name="Till H."/>
            <person name="Bargiela R."/>
            <person name="Campoy C."/>
            <person name="Segura M.T."/>
            <person name="Richter M."/>
            <person name="von Bergen M."/>
            <person name="Seifert J."/>
            <person name="Suarez A."/>
        </authorList>
    </citation>
    <scope>NUCLEOTIDE SEQUENCE</scope>
</reference>
<accession>K1S9Y1</accession>
<feature type="non-terminal residue" evidence="1">
    <location>
        <position position="79"/>
    </location>
</feature>
<proteinExistence type="predicted"/>
<evidence type="ECO:0000313" key="1">
    <source>
        <dbReference type="EMBL" id="EKC44281.1"/>
    </source>
</evidence>
<dbReference type="AlphaFoldDB" id="K1S9Y1"/>
<gene>
    <name evidence="1" type="ORF">LEA_20725</name>
</gene>
<comment type="caution">
    <text evidence="1">The sequence shown here is derived from an EMBL/GenBank/DDBJ whole genome shotgun (WGS) entry which is preliminary data.</text>
</comment>